<evidence type="ECO:0000313" key="2">
    <source>
        <dbReference type="Proteomes" id="UP001302949"/>
    </source>
</evidence>
<dbReference type="EMBL" id="JAYFUM010000010">
    <property type="protein sequence ID" value="MEA5139566.1"/>
    <property type="molecule type" value="Genomic_DNA"/>
</dbReference>
<sequence length="246" mass="27843">MSTTHDTGHATNLANFQKLISYCSAMEEAYNPSNPALSIAHLQMLSSEGRRILTECEHKRIDFNSAVYVRKSAFKHLKSLSTKIVNSLAISGVSNSTIDNAKRINRRIQGKRANASKAKVGVEDNSEDIKTISSSQLSFNYLVEHLFAMISLLKSQPMYQPNEVELKVETLEAYLSELREKNTTVMQAHTTWAMIRMERVKLFYQEKTGLVDTALAVKAYFKSVYGTQSYQYTLVKGIAFRNIKLR</sequence>
<keyword evidence="2" id="KW-1185">Reference proteome</keyword>
<name>A0ABU5Q9R3_9BACT</name>
<organism evidence="1 2">
    <name type="scientific">Arcicella rigui</name>
    <dbReference type="NCBI Taxonomy" id="797020"/>
    <lineage>
        <taxon>Bacteria</taxon>
        <taxon>Pseudomonadati</taxon>
        <taxon>Bacteroidota</taxon>
        <taxon>Cytophagia</taxon>
        <taxon>Cytophagales</taxon>
        <taxon>Flectobacillaceae</taxon>
        <taxon>Arcicella</taxon>
    </lineage>
</organism>
<proteinExistence type="predicted"/>
<protein>
    <submittedName>
        <fullName evidence="1">Uncharacterized protein</fullName>
    </submittedName>
</protein>
<gene>
    <name evidence="1" type="ORF">VB248_10485</name>
</gene>
<accession>A0ABU5Q9R3</accession>
<dbReference type="Proteomes" id="UP001302949">
    <property type="component" value="Unassembled WGS sequence"/>
</dbReference>
<evidence type="ECO:0000313" key="1">
    <source>
        <dbReference type="EMBL" id="MEA5139566.1"/>
    </source>
</evidence>
<comment type="caution">
    <text evidence="1">The sequence shown here is derived from an EMBL/GenBank/DDBJ whole genome shotgun (WGS) entry which is preliminary data.</text>
</comment>
<reference evidence="1 2" key="1">
    <citation type="submission" date="2023-12" db="EMBL/GenBank/DDBJ databases">
        <title>Novel species of the genus Arcicella isolated from rivers.</title>
        <authorList>
            <person name="Lu H."/>
        </authorList>
    </citation>
    <scope>NUCLEOTIDE SEQUENCE [LARGE SCALE GENOMIC DNA]</scope>
    <source>
        <strain evidence="1 2">KCTC 23307</strain>
    </source>
</reference>
<dbReference type="RefSeq" id="WP_323296719.1">
    <property type="nucleotide sequence ID" value="NZ_JAYFUM010000010.1"/>
</dbReference>